<protein>
    <submittedName>
        <fullName evidence="1">Uncharacterized protein</fullName>
    </submittedName>
</protein>
<proteinExistence type="predicted"/>
<accession>A0A0F9QWM3</accession>
<comment type="caution">
    <text evidence="1">The sequence shown here is derived from an EMBL/GenBank/DDBJ whole genome shotgun (WGS) entry which is preliminary data.</text>
</comment>
<name>A0A0F9QWM3_9ZZZZ</name>
<evidence type="ECO:0000313" key="1">
    <source>
        <dbReference type="EMBL" id="KKN17526.1"/>
    </source>
</evidence>
<sequence length="55" mass="6102">MVDAEVLKELQDINGLITRKLAEAPVLTSQDQVKKEMLLQARVKIQEAVSAILRG</sequence>
<dbReference type="AlphaFoldDB" id="A0A0F9QWM3"/>
<gene>
    <name evidence="1" type="ORF">LCGC14_0965110</name>
</gene>
<reference evidence="1" key="1">
    <citation type="journal article" date="2015" name="Nature">
        <title>Complex archaea that bridge the gap between prokaryotes and eukaryotes.</title>
        <authorList>
            <person name="Spang A."/>
            <person name="Saw J.H."/>
            <person name="Jorgensen S.L."/>
            <person name="Zaremba-Niedzwiedzka K."/>
            <person name="Martijn J."/>
            <person name="Lind A.E."/>
            <person name="van Eijk R."/>
            <person name="Schleper C."/>
            <person name="Guy L."/>
            <person name="Ettema T.J."/>
        </authorList>
    </citation>
    <scope>NUCLEOTIDE SEQUENCE</scope>
</reference>
<dbReference type="EMBL" id="LAZR01003511">
    <property type="protein sequence ID" value="KKN17526.1"/>
    <property type="molecule type" value="Genomic_DNA"/>
</dbReference>
<organism evidence="1">
    <name type="scientific">marine sediment metagenome</name>
    <dbReference type="NCBI Taxonomy" id="412755"/>
    <lineage>
        <taxon>unclassified sequences</taxon>
        <taxon>metagenomes</taxon>
        <taxon>ecological metagenomes</taxon>
    </lineage>
</organism>